<dbReference type="Gene3D" id="1.10.10.10">
    <property type="entry name" value="Winged helix-like DNA-binding domain superfamily/Winged helix DNA-binding domain"/>
    <property type="match status" value="2"/>
</dbReference>
<feature type="domain" description="RecX second three-helical" evidence="7">
    <location>
        <begin position="92"/>
        <end position="133"/>
    </location>
</feature>
<evidence type="ECO:0000256" key="1">
    <source>
        <dbReference type="ARBA" id="ARBA00004496"/>
    </source>
</evidence>
<evidence type="ECO:0000256" key="5">
    <source>
        <dbReference type="HAMAP-Rule" id="MF_01114"/>
    </source>
</evidence>
<name>A0ABP5MWD2_9MICC</name>
<dbReference type="Pfam" id="PF02631">
    <property type="entry name" value="RecX_HTH2"/>
    <property type="match status" value="1"/>
</dbReference>
<evidence type="ECO:0000259" key="7">
    <source>
        <dbReference type="Pfam" id="PF02631"/>
    </source>
</evidence>
<dbReference type="InterPro" id="IPR036388">
    <property type="entry name" value="WH-like_DNA-bd_sf"/>
</dbReference>
<reference evidence="10" key="1">
    <citation type="journal article" date="2019" name="Int. J. Syst. Evol. Microbiol.">
        <title>The Global Catalogue of Microorganisms (GCM) 10K type strain sequencing project: providing services to taxonomists for standard genome sequencing and annotation.</title>
        <authorList>
            <consortium name="The Broad Institute Genomics Platform"/>
            <consortium name="The Broad Institute Genome Sequencing Center for Infectious Disease"/>
            <person name="Wu L."/>
            <person name="Ma J."/>
        </authorList>
    </citation>
    <scope>NUCLEOTIDE SEQUENCE [LARGE SCALE GENOMIC DNA]</scope>
    <source>
        <strain evidence="10">JCM 14917</strain>
    </source>
</reference>
<feature type="domain" description="RecX first three-helical" evidence="8">
    <location>
        <begin position="46"/>
        <end position="84"/>
    </location>
</feature>
<feature type="region of interest" description="Disordered" evidence="6">
    <location>
        <begin position="139"/>
        <end position="165"/>
    </location>
</feature>
<dbReference type="Proteomes" id="UP001500974">
    <property type="component" value="Unassembled WGS sequence"/>
</dbReference>
<evidence type="ECO:0000256" key="6">
    <source>
        <dbReference type="SAM" id="MobiDB-lite"/>
    </source>
</evidence>
<gene>
    <name evidence="5 9" type="primary">recX</name>
    <name evidence="9" type="ORF">GCM10009784_31380</name>
</gene>
<evidence type="ECO:0000313" key="10">
    <source>
        <dbReference type="Proteomes" id="UP001500974"/>
    </source>
</evidence>
<dbReference type="PANTHER" id="PTHR33602">
    <property type="entry name" value="REGULATORY PROTEIN RECX FAMILY PROTEIN"/>
    <property type="match status" value="1"/>
</dbReference>
<dbReference type="EMBL" id="BAAAON010000010">
    <property type="protein sequence ID" value="GAA2178121.1"/>
    <property type="molecule type" value="Genomic_DNA"/>
</dbReference>
<dbReference type="HAMAP" id="MF_01114">
    <property type="entry name" value="RecX"/>
    <property type="match status" value="1"/>
</dbReference>
<evidence type="ECO:0000259" key="8">
    <source>
        <dbReference type="Pfam" id="PF21982"/>
    </source>
</evidence>
<comment type="caution">
    <text evidence="9">The sequence shown here is derived from an EMBL/GenBank/DDBJ whole genome shotgun (WGS) entry which is preliminary data.</text>
</comment>
<feature type="region of interest" description="Disordered" evidence="6">
    <location>
        <begin position="1"/>
        <end position="43"/>
    </location>
</feature>
<dbReference type="InterPro" id="IPR053926">
    <property type="entry name" value="RecX_HTH_1st"/>
</dbReference>
<dbReference type="InterPro" id="IPR053924">
    <property type="entry name" value="RecX_HTH_2nd"/>
</dbReference>
<protein>
    <recommendedName>
        <fullName evidence="3 5">Regulatory protein RecX</fullName>
    </recommendedName>
</protein>
<sequence length="198" mass="21927">MNGFSGTPGAATQRSARRSARKSGPRAPTPGSPADLTPEADPHEVARAIVLRQLSMAPRSRHQLHTKLRERGVSEEVAAGILDRYEEVQLIDDAEFARMYVRSRAQTRSLARSAIKRELAEKGITGELAEDALLQRTDEDERSAAEDLVRRKARPLADPGDRASRDKQVRRLVAMLGRKGYAPSFAFSIVKDVLDQQE</sequence>
<dbReference type="InterPro" id="IPR003783">
    <property type="entry name" value="Regulatory_RecX"/>
</dbReference>
<proteinExistence type="inferred from homology"/>
<keyword evidence="4 5" id="KW-0963">Cytoplasm</keyword>
<dbReference type="RefSeq" id="WP_346028886.1">
    <property type="nucleotide sequence ID" value="NZ_BAAAON010000010.1"/>
</dbReference>
<evidence type="ECO:0000313" key="9">
    <source>
        <dbReference type="EMBL" id="GAA2178121.1"/>
    </source>
</evidence>
<keyword evidence="10" id="KW-1185">Reference proteome</keyword>
<feature type="compositionally biased region" description="Basic and acidic residues" evidence="6">
    <location>
        <begin position="139"/>
        <end position="150"/>
    </location>
</feature>
<evidence type="ECO:0000256" key="2">
    <source>
        <dbReference type="ARBA" id="ARBA00009695"/>
    </source>
</evidence>
<comment type="function">
    <text evidence="5">Modulates RecA activity.</text>
</comment>
<evidence type="ECO:0000256" key="3">
    <source>
        <dbReference type="ARBA" id="ARBA00018111"/>
    </source>
</evidence>
<evidence type="ECO:0000256" key="4">
    <source>
        <dbReference type="ARBA" id="ARBA00022490"/>
    </source>
</evidence>
<dbReference type="PANTHER" id="PTHR33602:SF1">
    <property type="entry name" value="REGULATORY PROTEIN RECX FAMILY PROTEIN"/>
    <property type="match status" value="1"/>
</dbReference>
<organism evidence="9 10">
    <name type="scientific">Arthrobacter parietis</name>
    <dbReference type="NCBI Taxonomy" id="271434"/>
    <lineage>
        <taxon>Bacteria</taxon>
        <taxon>Bacillati</taxon>
        <taxon>Actinomycetota</taxon>
        <taxon>Actinomycetes</taxon>
        <taxon>Micrococcales</taxon>
        <taxon>Micrococcaceae</taxon>
        <taxon>Arthrobacter</taxon>
    </lineage>
</organism>
<accession>A0ABP5MWD2</accession>
<comment type="subcellular location">
    <subcellularLocation>
        <location evidence="1 5">Cytoplasm</location>
    </subcellularLocation>
</comment>
<comment type="similarity">
    <text evidence="2 5">Belongs to the RecX family.</text>
</comment>
<feature type="compositionally biased region" description="Basic residues" evidence="6">
    <location>
        <begin position="15"/>
        <end position="24"/>
    </location>
</feature>
<dbReference type="Pfam" id="PF21982">
    <property type="entry name" value="RecX_HTH1"/>
    <property type="match status" value="1"/>
</dbReference>